<accession>A4G9Z6</accession>
<reference evidence="2 3" key="1">
    <citation type="journal article" date="2007" name="PLoS Genet.">
        <title>A tale of two oxidation states: bacterial colonization of arsenic-rich environments.</title>
        <authorList>
            <person name="Muller D."/>
            <person name="Medigue C."/>
            <person name="Koechler S."/>
            <person name="Barbe V."/>
            <person name="Barakat M."/>
            <person name="Talla E."/>
            <person name="Bonnefoy V."/>
            <person name="Krin E."/>
            <person name="Arsene-Ploetze F."/>
            <person name="Carapito C."/>
            <person name="Chandler M."/>
            <person name="Cournoyer B."/>
            <person name="Cruveiller S."/>
            <person name="Dossat C."/>
            <person name="Duval S."/>
            <person name="Heymann M."/>
            <person name="Leize E."/>
            <person name="Lieutaud A."/>
            <person name="Lievremont D."/>
            <person name="Makita Y."/>
            <person name="Mangenot S."/>
            <person name="Nitschke W."/>
            <person name="Ortet P."/>
            <person name="Perdrial N."/>
            <person name="Schoepp B."/>
            <person name="Siguier N."/>
            <person name="Simeonova D.D."/>
            <person name="Rouy Z."/>
            <person name="Segurens B."/>
            <person name="Turlin E."/>
            <person name="Vallenet D."/>
            <person name="Van Dorsselaer A."/>
            <person name="Weiss S."/>
            <person name="Weissenbach J."/>
            <person name="Lett M.C."/>
            <person name="Danchin A."/>
            <person name="Bertin P.N."/>
        </authorList>
    </citation>
    <scope>NUCLEOTIDE SEQUENCE [LARGE SCALE GENOMIC DNA]</scope>
    <source>
        <strain evidence="3">ULPAs1</strain>
    </source>
</reference>
<name>A4G9Z6_HERAR</name>
<gene>
    <name evidence="2" type="ordered locus">HEAR3226</name>
</gene>
<sequence length="66" mass="7367">MTASQFFLPDSLCSSKAISAAAMTSSVRRYQLDLPLCLNREEHPKSGVVPDDNIRHESVNERSFNV</sequence>
<evidence type="ECO:0000256" key="1">
    <source>
        <dbReference type="SAM" id="MobiDB-lite"/>
    </source>
</evidence>
<keyword evidence="3" id="KW-1185">Reference proteome</keyword>
<feature type="region of interest" description="Disordered" evidence="1">
    <location>
        <begin position="45"/>
        <end position="66"/>
    </location>
</feature>
<protein>
    <submittedName>
        <fullName evidence="2">Uncharacterized protein</fullName>
    </submittedName>
</protein>
<evidence type="ECO:0000313" key="2">
    <source>
        <dbReference type="EMBL" id="CAL63333.1"/>
    </source>
</evidence>
<proteinExistence type="predicted"/>
<dbReference type="Proteomes" id="UP000006697">
    <property type="component" value="Chromosome"/>
</dbReference>
<dbReference type="STRING" id="204773.HEAR3226"/>
<dbReference type="EMBL" id="CU207211">
    <property type="protein sequence ID" value="CAL63333.1"/>
    <property type="molecule type" value="Genomic_DNA"/>
</dbReference>
<dbReference type="KEGG" id="har:HEAR3226"/>
<evidence type="ECO:0000313" key="3">
    <source>
        <dbReference type="Proteomes" id="UP000006697"/>
    </source>
</evidence>
<dbReference type="HOGENOM" id="CLU_2825230_0_0_4"/>
<dbReference type="AlphaFoldDB" id="A4G9Z6"/>
<organism evidence="2 3">
    <name type="scientific">Herminiimonas arsenicoxydans</name>
    <dbReference type="NCBI Taxonomy" id="204773"/>
    <lineage>
        <taxon>Bacteria</taxon>
        <taxon>Pseudomonadati</taxon>
        <taxon>Pseudomonadota</taxon>
        <taxon>Betaproteobacteria</taxon>
        <taxon>Burkholderiales</taxon>
        <taxon>Oxalobacteraceae</taxon>
        <taxon>Herminiimonas</taxon>
    </lineage>
</organism>